<protein>
    <submittedName>
        <fullName evidence="3">Sialate O-acetylesterase</fullName>
    </submittedName>
</protein>
<evidence type="ECO:0000313" key="3">
    <source>
        <dbReference type="EMBL" id="MCB5620788.1"/>
    </source>
</evidence>
<reference evidence="3" key="2">
    <citation type="submission" date="2021-10" db="EMBL/GenBank/DDBJ databases">
        <title>Collection of gut derived symbiotic bacterial strains cultured from healthy donors.</title>
        <authorList>
            <person name="Lin H."/>
            <person name="Littmann E."/>
            <person name="Claire K."/>
            <person name="Pamer E."/>
        </authorList>
    </citation>
    <scope>NUCLEOTIDE SEQUENCE</scope>
    <source>
        <strain evidence="3">MSK.23.18</strain>
    </source>
</reference>
<dbReference type="InterPro" id="IPR036514">
    <property type="entry name" value="SGNH_hydro_sf"/>
</dbReference>
<dbReference type="EMBL" id="QRTJ01000040">
    <property type="protein sequence ID" value="RGQ61956.1"/>
    <property type="molecule type" value="Genomic_DNA"/>
</dbReference>
<dbReference type="EMBL" id="QSSX01000040">
    <property type="protein sequence ID" value="RGM20613.1"/>
    <property type="molecule type" value="Genomic_DNA"/>
</dbReference>
<evidence type="ECO:0000313" key="4">
    <source>
        <dbReference type="EMBL" id="MDB8740237.1"/>
    </source>
</evidence>
<gene>
    <name evidence="7" type="ORF">DW243_16330</name>
    <name evidence="6" type="ORF">DWY88_14860</name>
    <name evidence="5" type="ORF">DXC31_13645</name>
    <name evidence="3" type="ORF">LIQ08_16790</name>
    <name evidence="4" type="ORF">PNU63_15905</name>
</gene>
<dbReference type="Proteomes" id="UP000260808">
    <property type="component" value="Unassembled WGS sequence"/>
</dbReference>
<dbReference type="Proteomes" id="UP000283981">
    <property type="component" value="Unassembled WGS sequence"/>
</dbReference>
<sequence>MIKLAKIFQDGMTFQRNKPCKVWGTSSEEKTVTIYMNEKEVAERELPQGDFAFFLPPQEVAQNVTVRIGNDVVLRNVDFGEVWFAGGQSNMEFPMKYDSQFEEMKSSRPDEHLRYYEVAKYSFEGEEEEGLKSNQDWNCWRCLTPEAIGSFSAVAVYFAMELRKHYNIPVAIVSCNWGGTSASAWISREMLEADEELTVYLREYEENLAHLDMETYYQINYAKRKGMGSPFSQMINDFMMKNTVTMEQVMRYVGKLAAGAGMEMQGGTAENSGMSQESFMVTGPHDENRPCGLYESMLSKAAGFTIRGVIWYQGESDDTHPEIYEKLFTRLVEQLRKDWAEELPVIYAQLAPFERWMQCRGDKFPELRKQQFNAWEHIDNVHMISTSDCGNRFDIHPKNKQPIGIRMALSARQHVYEEAVQGDAPVAVEMKVQDKQICIRFDNAVSLHLEGQELQELEIYTGEEKCEITGWSVNEDTLTVFIKEAIISNEITAVFAQTPYYQVSLFNENGLPAFPFILQKRI</sequence>
<evidence type="ECO:0000313" key="9">
    <source>
        <dbReference type="Proteomes" id="UP000283981"/>
    </source>
</evidence>
<dbReference type="EMBL" id="QRIS01000039">
    <property type="protein sequence ID" value="RHG79412.1"/>
    <property type="molecule type" value="Genomic_DNA"/>
</dbReference>
<dbReference type="InterPro" id="IPR005181">
    <property type="entry name" value="SASA"/>
</dbReference>
<organism evidence="5 8">
    <name type="scientific">Mediterraneibacter gnavus</name>
    <name type="common">Ruminococcus gnavus</name>
    <dbReference type="NCBI Taxonomy" id="33038"/>
    <lineage>
        <taxon>Bacteria</taxon>
        <taxon>Bacillati</taxon>
        <taxon>Bacillota</taxon>
        <taxon>Clostridia</taxon>
        <taxon>Lachnospirales</taxon>
        <taxon>Lachnospiraceae</taxon>
        <taxon>Mediterraneibacter</taxon>
    </lineage>
</organism>
<evidence type="ECO:0000313" key="10">
    <source>
        <dbReference type="Proteomes" id="UP000286137"/>
    </source>
</evidence>
<reference evidence="8 9" key="1">
    <citation type="submission" date="2018-08" db="EMBL/GenBank/DDBJ databases">
        <title>A genome reference for cultivated species of the human gut microbiota.</title>
        <authorList>
            <person name="Zou Y."/>
            <person name="Xue W."/>
            <person name="Luo G."/>
        </authorList>
    </citation>
    <scope>NUCLEOTIDE SEQUENCE [LARGE SCALE GENOMIC DNA]</scope>
    <source>
        <strain evidence="6 10">AF27-4BH</strain>
        <strain evidence="7 9">AM21-18</strain>
        <strain evidence="5 8">TF01-20-2</strain>
    </source>
</reference>
<dbReference type="RefSeq" id="WP_118014227.1">
    <property type="nucleotide sequence ID" value="NZ_JAAIQY010000034.1"/>
</dbReference>
<dbReference type="AlphaFoldDB" id="A0A3E4V009"/>
<keyword evidence="1" id="KW-0378">Hydrolase</keyword>
<evidence type="ECO:0000259" key="2">
    <source>
        <dbReference type="Pfam" id="PF03629"/>
    </source>
</evidence>
<evidence type="ECO:0000313" key="6">
    <source>
        <dbReference type="EMBL" id="RGQ61956.1"/>
    </source>
</evidence>
<dbReference type="GO" id="GO:0005975">
    <property type="term" value="P:carbohydrate metabolic process"/>
    <property type="evidence" value="ECO:0007669"/>
    <property type="project" value="TreeGrafter"/>
</dbReference>
<name>A0A3E4V009_MEDGN</name>
<evidence type="ECO:0000313" key="8">
    <source>
        <dbReference type="Proteomes" id="UP000260808"/>
    </source>
</evidence>
<dbReference type="SUPFAM" id="SSF52266">
    <property type="entry name" value="SGNH hydrolase"/>
    <property type="match status" value="1"/>
</dbReference>
<dbReference type="Proteomes" id="UP001211731">
    <property type="component" value="Unassembled WGS sequence"/>
</dbReference>
<dbReference type="PANTHER" id="PTHR22901">
    <property type="entry name" value="SIALATE O-ACETYLESTERASE"/>
    <property type="match status" value="1"/>
</dbReference>
<dbReference type="EMBL" id="JAJBOM010000034">
    <property type="protein sequence ID" value="MCB5620788.1"/>
    <property type="molecule type" value="Genomic_DNA"/>
</dbReference>
<evidence type="ECO:0000313" key="7">
    <source>
        <dbReference type="EMBL" id="RHG79412.1"/>
    </source>
</evidence>
<comment type="caution">
    <text evidence="5">The sequence shown here is derived from an EMBL/GenBank/DDBJ whole genome shotgun (WGS) entry which is preliminary data.</text>
</comment>
<evidence type="ECO:0000313" key="5">
    <source>
        <dbReference type="EMBL" id="RGM20613.1"/>
    </source>
</evidence>
<dbReference type="GO" id="GO:0001681">
    <property type="term" value="F:sialate O-acetylesterase activity"/>
    <property type="evidence" value="ECO:0007669"/>
    <property type="project" value="InterPro"/>
</dbReference>
<dbReference type="Proteomes" id="UP001297370">
    <property type="component" value="Unassembled WGS sequence"/>
</dbReference>
<dbReference type="InterPro" id="IPR039329">
    <property type="entry name" value="SIAE"/>
</dbReference>
<dbReference type="Proteomes" id="UP000286137">
    <property type="component" value="Unassembled WGS sequence"/>
</dbReference>
<dbReference type="EMBL" id="JAQMLR010000024">
    <property type="protein sequence ID" value="MDB8740237.1"/>
    <property type="molecule type" value="Genomic_DNA"/>
</dbReference>
<evidence type="ECO:0000256" key="1">
    <source>
        <dbReference type="ARBA" id="ARBA00022801"/>
    </source>
</evidence>
<reference evidence="4" key="3">
    <citation type="submission" date="2023-01" db="EMBL/GenBank/DDBJ databases">
        <title>Human gut microbiome strain richness.</title>
        <authorList>
            <person name="Chen-Liaw A."/>
        </authorList>
    </citation>
    <scope>NUCLEOTIDE SEQUENCE</scope>
    <source>
        <strain evidence="4">1001217st1_A9_1001217B_191108</strain>
    </source>
</reference>
<accession>A0A3E4V009</accession>
<dbReference type="PANTHER" id="PTHR22901:SF0">
    <property type="entry name" value="SIALATE O-ACETYLESTERASE"/>
    <property type="match status" value="1"/>
</dbReference>
<feature type="domain" description="Sialate O-acetylesterase" evidence="2">
    <location>
        <begin position="292"/>
        <end position="396"/>
    </location>
</feature>
<proteinExistence type="predicted"/>
<dbReference type="Gene3D" id="3.40.50.1110">
    <property type="entry name" value="SGNH hydrolase"/>
    <property type="match status" value="1"/>
</dbReference>
<dbReference type="Pfam" id="PF03629">
    <property type="entry name" value="SASA"/>
    <property type="match status" value="1"/>
</dbReference>